<feature type="region of interest" description="Disordered" evidence="6">
    <location>
        <begin position="709"/>
        <end position="736"/>
    </location>
</feature>
<comment type="caution">
    <text evidence="9">The sequence shown here is derived from an EMBL/GenBank/DDBJ whole genome shotgun (WGS) entry which is preliminary data.</text>
</comment>
<dbReference type="PROSITE" id="PS00010">
    <property type="entry name" value="ASX_HYDROXYL"/>
    <property type="match status" value="1"/>
</dbReference>
<dbReference type="Pfam" id="PF07645">
    <property type="entry name" value="EGF_CA"/>
    <property type="match status" value="1"/>
</dbReference>
<dbReference type="InterPro" id="IPR002223">
    <property type="entry name" value="Kunitz_BPTI"/>
</dbReference>
<dbReference type="InterPro" id="IPR000742">
    <property type="entry name" value="EGF"/>
</dbReference>
<feature type="compositionally biased region" description="Polar residues" evidence="6">
    <location>
        <begin position="532"/>
        <end position="542"/>
    </location>
</feature>
<feature type="domain" description="BPTI/Kunitz inhibitor" evidence="8">
    <location>
        <begin position="1421"/>
        <end position="1471"/>
    </location>
</feature>
<reference evidence="9 10" key="1">
    <citation type="submission" date="2023-08" db="EMBL/GenBank/DDBJ databases">
        <title>A Necator americanus chromosomal reference genome.</title>
        <authorList>
            <person name="Ilik V."/>
            <person name="Petrzelkova K.J."/>
            <person name="Pardy F."/>
            <person name="Fuh T."/>
            <person name="Niatou-Singa F.S."/>
            <person name="Gouil Q."/>
            <person name="Baker L."/>
            <person name="Ritchie M.E."/>
            <person name="Jex A.R."/>
            <person name="Gazzola D."/>
            <person name="Li H."/>
            <person name="Toshio Fujiwara R."/>
            <person name="Zhan B."/>
            <person name="Aroian R.V."/>
            <person name="Pafco B."/>
            <person name="Schwarz E.M."/>
        </authorList>
    </citation>
    <scope>NUCLEOTIDE SEQUENCE [LARGE SCALE GENOMIC DNA]</scope>
    <source>
        <strain evidence="9 10">Aroian</strain>
        <tissue evidence="9">Whole animal</tissue>
    </source>
</reference>
<proteinExistence type="predicted"/>
<dbReference type="PANTHER" id="PTHR10083">
    <property type="entry name" value="KUNITZ-TYPE PROTEASE INHIBITOR-RELATED"/>
    <property type="match status" value="1"/>
</dbReference>
<feature type="domain" description="BPTI/Kunitz inhibitor" evidence="8">
    <location>
        <begin position="240"/>
        <end position="297"/>
    </location>
</feature>
<evidence type="ECO:0008006" key="11">
    <source>
        <dbReference type="Google" id="ProtNLM"/>
    </source>
</evidence>
<dbReference type="Gene3D" id="4.10.410.10">
    <property type="entry name" value="Pancreatic trypsin inhibitor Kunitz domain"/>
    <property type="match status" value="10"/>
</dbReference>
<dbReference type="PROSITE" id="PS50279">
    <property type="entry name" value="BPTI_KUNITZ_2"/>
    <property type="match status" value="10"/>
</dbReference>
<feature type="compositionally biased region" description="Low complexity" evidence="6">
    <location>
        <begin position="557"/>
        <end position="567"/>
    </location>
</feature>
<feature type="region of interest" description="Disordered" evidence="6">
    <location>
        <begin position="897"/>
        <end position="929"/>
    </location>
</feature>
<dbReference type="InterPro" id="IPR001881">
    <property type="entry name" value="EGF-like_Ca-bd_dom"/>
</dbReference>
<dbReference type="InterPro" id="IPR020901">
    <property type="entry name" value="Prtase_inh_Kunz-CS"/>
</dbReference>
<feature type="compositionally biased region" description="Basic and acidic residues" evidence="6">
    <location>
        <begin position="619"/>
        <end position="628"/>
    </location>
</feature>
<feature type="region of interest" description="Disordered" evidence="6">
    <location>
        <begin position="125"/>
        <end position="146"/>
    </location>
</feature>
<feature type="domain" description="BPTI/Kunitz inhibitor" evidence="8">
    <location>
        <begin position="999"/>
        <end position="1055"/>
    </location>
</feature>
<keyword evidence="10" id="KW-1185">Reference proteome</keyword>
<evidence type="ECO:0000256" key="6">
    <source>
        <dbReference type="SAM" id="MobiDB-lite"/>
    </source>
</evidence>
<dbReference type="Proteomes" id="UP001303046">
    <property type="component" value="Unassembled WGS sequence"/>
</dbReference>
<dbReference type="InterPro" id="IPR036880">
    <property type="entry name" value="Kunitz_BPTI_sf"/>
</dbReference>
<evidence type="ECO:0000256" key="3">
    <source>
        <dbReference type="ARBA" id="ARBA00022900"/>
    </source>
</evidence>
<evidence type="ECO:0000256" key="4">
    <source>
        <dbReference type="ARBA" id="ARBA00023157"/>
    </source>
</evidence>
<dbReference type="PROSITE" id="PS01187">
    <property type="entry name" value="EGF_CA"/>
    <property type="match status" value="1"/>
</dbReference>
<feature type="region of interest" description="Disordered" evidence="6">
    <location>
        <begin position="433"/>
        <end position="513"/>
    </location>
</feature>
<dbReference type="PRINTS" id="PR00759">
    <property type="entry name" value="BASICPTASE"/>
</dbReference>
<keyword evidence="3" id="KW-0722">Serine protease inhibitor</keyword>
<evidence type="ECO:0000259" key="8">
    <source>
        <dbReference type="PROSITE" id="PS50279"/>
    </source>
</evidence>
<accession>A0ABR1DWW4</accession>
<keyword evidence="4" id="KW-1015">Disulfide bond</keyword>
<feature type="domain" description="BPTI/Kunitz inhibitor" evidence="8">
    <location>
        <begin position="1345"/>
        <end position="1401"/>
    </location>
</feature>
<feature type="domain" description="BPTI/Kunitz inhibitor" evidence="8">
    <location>
        <begin position="1140"/>
        <end position="1197"/>
    </location>
</feature>
<feature type="domain" description="BPTI/Kunitz inhibitor" evidence="8">
    <location>
        <begin position="801"/>
        <end position="874"/>
    </location>
</feature>
<gene>
    <name evidence="9" type="primary">Necator_chrV.g18524</name>
    <name evidence="9" type="ORF">RB195_013733</name>
</gene>
<dbReference type="PROSITE" id="PS50026">
    <property type="entry name" value="EGF_3"/>
    <property type="match status" value="1"/>
</dbReference>
<dbReference type="SMART" id="SM00179">
    <property type="entry name" value="EGF_CA"/>
    <property type="match status" value="1"/>
</dbReference>
<dbReference type="PROSITE" id="PS00280">
    <property type="entry name" value="BPTI_KUNITZ_1"/>
    <property type="match status" value="2"/>
</dbReference>
<feature type="domain" description="BPTI/Kunitz inhibitor" evidence="8">
    <location>
        <begin position="1276"/>
        <end position="1333"/>
    </location>
</feature>
<evidence type="ECO:0000259" key="7">
    <source>
        <dbReference type="PROSITE" id="PS50026"/>
    </source>
</evidence>
<feature type="domain" description="EGF-like" evidence="7">
    <location>
        <begin position="196"/>
        <end position="234"/>
    </location>
</feature>
<dbReference type="EMBL" id="JAVFWL010000005">
    <property type="protein sequence ID" value="KAK6754932.1"/>
    <property type="molecule type" value="Genomic_DNA"/>
</dbReference>
<keyword evidence="1 5" id="KW-0245">EGF-like domain</keyword>
<dbReference type="CDD" id="cd21630">
    <property type="entry name" value="Kunitz_TAP-like"/>
    <property type="match status" value="2"/>
</dbReference>
<keyword evidence="2" id="KW-0646">Protease inhibitor</keyword>
<dbReference type="SUPFAM" id="SSF57362">
    <property type="entry name" value="BPTI-like"/>
    <property type="match status" value="10"/>
</dbReference>
<feature type="domain" description="BPTI/Kunitz inhibitor" evidence="8">
    <location>
        <begin position="1209"/>
        <end position="1265"/>
    </location>
</feature>
<dbReference type="CDD" id="cd00109">
    <property type="entry name" value="Kunitz-type"/>
    <property type="match status" value="5"/>
</dbReference>
<evidence type="ECO:0000256" key="1">
    <source>
        <dbReference type="ARBA" id="ARBA00022536"/>
    </source>
</evidence>
<dbReference type="PROSITE" id="PS01186">
    <property type="entry name" value="EGF_2"/>
    <property type="match status" value="1"/>
</dbReference>
<dbReference type="InterPro" id="IPR000152">
    <property type="entry name" value="EGF-type_Asp/Asn_hydroxyl_site"/>
</dbReference>
<dbReference type="InterPro" id="IPR049883">
    <property type="entry name" value="NOTCH1_EGF-like"/>
</dbReference>
<evidence type="ECO:0000256" key="2">
    <source>
        <dbReference type="ARBA" id="ARBA00022690"/>
    </source>
</evidence>
<dbReference type="SMART" id="SM00131">
    <property type="entry name" value="KU"/>
    <property type="match status" value="10"/>
</dbReference>
<dbReference type="Pfam" id="PF00014">
    <property type="entry name" value="Kunitz_BPTI"/>
    <property type="match status" value="9"/>
</dbReference>
<feature type="region of interest" description="Disordered" evidence="6">
    <location>
        <begin position="529"/>
        <end position="579"/>
    </location>
</feature>
<feature type="compositionally biased region" description="Low complexity" evidence="6">
    <location>
        <begin position="648"/>
        <end position="662"/>
    </location>
</feature>
<protein>
    <recommendedName>
        <fullName evidence="11">Kunitz/Bovine pancreatic trypsin inhibitor domain protein</fullName>
    </recommendedName>
</protein>
<comment type="caution">
    <text evidence="5">Lacks conserved residue(s) required for the propagation of feature annotation.</text>
</comment>
<dbReference type="PANTHER" id="PTHR10083:SF374">
    <property type="entry name" value="BPTI_KUNITZ INHIBITOR DOMAIN-CONTAINING PROTEIN"/>
    <property type="match status" value="1"/>
</dbReference>
<feature type="domain" description="BPTI/Kunitz inhibitor" evidence="8">
    <location>
        <begin position="43"/>
        <end position="93"/>
    </location>
</feature>
<feature type="region of interest" description="Disordered" evidence="6">
    <location>
        <begin position="611"/>
        <end position="667"/>
    </location>
</feature>
<feature type="compositionally biased region" description="Basic and acidic residues" evidence="6">
    <location>
        <begin position="543"/>
        <end position="556"/>
    </location>
</feature>
<evidence type="ECO:0000313" key="10">
    <source>
        <dbReference type="Proteomes" id="UP001303046"/>
    </source>
</evidence>
<feature type="compositionally biased region" description="Low complexity" evidence="6">
    <location>
        <begin position="128"/>
        <end position="140"/>
    </location>
</feature>
<dbReference type="CDD" id="cd00054">
    <property type="entry name" value="EGF_CA"/>
    <property type="match status" value="1"/>
</dbReference>
<evidence type="ECO:0000256" key="5">
    <source>
        <dbReference type="PROSITE-ProRule" id="PRU00076"/>
    </source>
</evidence>
<name>A0ABR1DWW4_NECAM</name>
<dbReference type="SUPFAM" id="SSF57196">
    <property type="entry name" value="EGF/Laminin"/>
    <property type="match status" value="1"/>
</dbReference>
<dbReference type="InterPro" id="IPR018097">
    <property type="entry name" value="EGF_Ca-bd_CS"/>
</dbReference>
<dbReference type="InterPro" id="IPR050098">
    <property type="entry name" value="TFPI/VKTCI-like"/>
</dbReference>
<feature type="domain" description="BPTI/Kunitz inhibitor" evidence="8">
    <location>
        <begin position="364"/>
        <end position="424"/>
    </location>
</feature>
<evidence type="ECO:0000313" key="9">
    <source>
        <dbReference type="EMBL" id="KAK6754932.1"/>
    </source>
</evidence>
<organism evidence="9 10">
    <name type="scientific">Necator americanus</name>
    <name type="common">Human hookworm</name>
    <dbReference type="NCBI Taxonomy" id="51031"/>
    <lineage>
        <taxon>Eukaryota</taxon>
        <taxon>Metazoa</taxon>
        <taxon>Ecdysozoa</taxon>
        <taxon>Nematoda</taxon>
        <taxon>Chromadorea</taxon>
        <taxon>Rhabditida</taxon>
        <taxon>Rhabditina</taxon>
        <taxon>Rhabditomorpha</taxon>
        <taxon>Strongyloidea</taxon>
        <taxon>Ancylostomatidae</taxon>
        <taxon>Bunostominae</taxon>
        <taxon>Necator</taxon>
    </lineage>
</organism>
<sequence>MWLLVVIVATLARCDDPQLFSPPPSAPSTQLKTRGGMNAVDLCQLPMDPGSCSRELIRYYYDPIDDDCKRFTYSGCGGNTNRFMRRSNCRNRCVKNIEKKVDKEALPTTKKPGIIDRISSEVKQRKITTTTTPKTTTTTTKPKKVQTPSVTRVAVTKASPNIRDCPHCDPLFGVCEEGGGCGCIAGFRKLGKICIDVNECETPNACPANSRCVNTMGSFRCDCDVGFSADGQCPVKKESCNDTFDVRYTEEDCNHGEQVLRYYYDHETCVCRQFFYGGCVGVSRNIFADALTCETLCASGRKAVKLDFLLHEDDDLPATPSAPKRVFAMDIGGPDPLHLYRNETKTTQETFSDKLRPSRRQEICEMPFDAVLRLECIDASWVERFYWNVERTECEPFWYDGSCDPKDVVGKNFFESLESCRNACHEDVITTLQPSAPPREKSDATGFVTTPRKSLKKPDDLTAGISPPRKVFSPEDPFGLLAEQRIAATPRPTTKIRPPSHRQEVSNFAAKTKAEPFDRKKYMEEFKKKLTASKQASKQTSPSRDEVKDVRTHTTPDEPTTPQPQMQVSRKPQLLALDISGRFPEKFDRKQFMEEFKKQLTALPSGYVAKSRISTVKGNKSESVESSKRPPAQPPFAKGMEASGEPGSTNLTTTTLPPSITSRKIGSEKFDRQKFVEEFKKRLTALPNGERSIIDFSKSYKLKRKPFTLPPSVFEEGTTSSSVEKKRKFPKSKEDDRTDEIPQFRLVTTGGLEKQTEAFEPQEKDAYTVIPEPMTTTDFVAETKKAVQETLEELSRPKDLCDEPLHPKLEEDCNNENWNIVISRRRLSENVLFFEELRWFFNKERGACKSFWYGGCEANARNFFGDIKSCKKTCGHKYPVTAEDLKPHYYVAPTRVSKKDPRALSSQENSSRPAELELSQHGSETTPITTKTAMATTVTTTIESQESTTEFLRTVDSAPKLEPTTSMETFAESREISTAETATTSSPFVMDKNTTTDVCDQGYDPKWDEDCAGDSWIVRAYFEPAKKGCKRIWWGGCVTKNQNLWMNMAECQSACAHKMEKSSTPSPSITQLRVVTPSTESSEIFNTSDVVSRATTSVAKLRFQSDLDRQLAKAKRNMENREDLAYSSLVNHPVTIASECLEPFDERLARSCNNGMEWKNRFYYDRDLRVCKMYWHGGCFSSSRNDFEDQETCQWKCMGTHPEPESRACLHEFDQTYTKDCRHGEFSDRYFFNHDRKKCEHFHWGGCQSSSENFFLDMGRCQELCESPGRELSQSCLEPFDDAYRESCSRDGRYKEYFYFDQVTSTCRMFWFGNCRGTSQNIYPTLELCQWTCERRREERSPTYCVDKFDTKYKNSCEGGKWRERAYFDQGSGTCKTFWWDGCTSPSQNFFSSLEKCQSFCEHPGYEVYERLPDPETKHRCLLPKEIGTCKETYPFYHFDRRTKSCLPFSYSGCGGNDNRFMTLSQCEALCEPFMGMTEIKMDEDDGCTF</sequence>
<dbReference type="Gene3D" id="2.10.25.10">
    <property type="entry name" value="Laminin"/>
    <property type="match status" value="1"/>
</dbReference>